<dbReference type="PANTHER" id="PTHR13675">
    <property type="entry name" value="LYR MOTIF-CONTAINING PROTEIN 2"/>
    <property type="match status" value="1"/>
</dbReference>
<dbReference type="EMBL" id="KV722330">
    <property type="protein sequence ID" value="OCH96495.1"/>
    <property type="molecule type" value="Genomic_DNA"/>
</dbReference>
<proteinExistence type="inferred from homology"/>
<evidence type="ECO:0000256" key="6">
    <source>
        <dbReference type="ARBA" id="ARBA00044735"/>
    </source>
</evidence>
<dbReference type="InterPro" id="IPR045293">
    <property type="entry name" value="Complex1_LYR_LYRM2"/>
</dbReference>
<dbReference type="Proteomes" id="UP000250043">
    <property type="component" value="Unassembled WGS sequence"/>
</dbReference>
<evidence type="ECO:0000256" key="5">
    <source>
        <dbReference type="ARBA" id="ARBA00026235"/>
    </source>
</evidence>
<evidence type="ECO:0000256" key="1">
    <source>
        <dbReference type="ARBA" id="ARBA00004173"/>
    </source>
</evidence>
<dbReference type="AlphaFoldDB" id="A0A8E2DVD3"/>
<protein>
    <recommendedName>
        <fullName evidence="5">LYR motif-containing protein 2</fullName>
    </recommendedName>
</protein>
<evidence type="ECO:0000256" key="2">
    <source>
        <dbReference type="ARBA" id="ARBA00009508"/>
    </source>
</evidence>
<dbReference type="Pfam" id="PF05347">
    <property type="entry name" value="Complex1_LYR"/>
    <property type="match status" value="1"/>
</dbReference>
<evidence type="ECO:0000259" key="7">
    <source>
        <dbReference type="Pfam" id="PF05347"/>
    </source>
</evidence>
<keyword evidence="9" id="KW-1185">Reference proteome</keyword>
<dbReference type="OrthoDB" id="74240at2759"/>
<comment type="similarity">
    <text evidence="2">Belongs to the complex I LYR family.</text>
</comment>
<feature type="domain" description="Complex 1 LYR protein" evidence="7">
    <location>
        <begin position="13"/>
        <end position="70"/>
    </location>
</feature>
<evidence type="ECO:0000256" key="3">
    <source>
        <dbReference type="ARBA" id="ARBA00022946"/>
    </source>
</evidence>
<gene>
    <name evidence="8" type="ORF">OBBRIDRAFT_787054</name>
</gene>
<evidence type="ECO:0000313" key="8">
    <source>
        <dbReference type="EMBL" id="OCH96495.1"/>
    </source>
</evidence>
<name>A0A8E2DVD3_9APHY</name>
<organism evidence="8 9">
    <name type="scientific">Obba rivulosa</name>
    <dbReference type="NCBI Taxonomy" id="1052685"/>
    <lineage>
        <taxon>Eukaryota</taxon>
        <taxon>Fungi</taxon>
        <taxon>Dikarya</taxon>
        <taxon>Basidiomycota</taxon>
        <taxon>Agaricomycotina</taxon>
        <taxon>Agaricomycetes</taxon>
        <taxon>Polyporales</taxon>
        <taxon>Gelatoporiaceae</taxon>
        <taxon>Obba</taxon>
    </lineage>
</organism>
<comment type="function">
    <text evidence="6">Involved in efficient integration of the N-module into mitochondrial respiratory chain complex I.</text>
</comment>
<evidence type="ECO:0000313" key="9">
    <source>
        <dbReference type="Proteomes" id="UP000250043"/>
    </source>
</evidence>
<keyword evidence="3" id="KW-0809">Transit peptide</keyword>
<sequence>MQELTLKHFILKQRALDLYRQAIRASRCIPDTTTRKETILWIRAEFERNKYLTDLIFIEDKIASGRRELRQILPTISLPQS</sequence>
<comment type="subcellular location">
    <subcellularLocation>
        <location evidence="1">Mitochondrion</location>
    </subcellularLocation>
</comment>
<reference evidence="8 9" key="1">
    <citation type="submission" date="2016-07" db="EMBL/GenBank/DDBJ databases">
        <title>Draft genome of the white-rot fungus Obba rivulosa 3A-2.</title>
        <authorList>
            <consortium name="DOE Joint Genome Institute"/>
            <person name="Miettinen O."/>
            <person name="Riley R."/>
            <person name="Acob R."/>
            <person name="Barry K."/>
            <person name="Cullen D."/>
            <person name="De Vries R."/>
            <person name="Hainaut M."/>
            <person name="Hatakka A."/>
            <person name="Henrissat B."/>
            <person name="Hilden K."/>
            <person name="Kuo R."/>
            <person name="Labutti K."/>
            <person name="Lipzen A."/>
            <person name="Makela M.R."/>
            <person name="Sandor L."/>
            <person name="Spatafora J.W."/>
            <person name="Grigoriev I.V."/>
            <person name="Hibbett D.S."/>
        </authorList>
    </citation>
    <scope>NUCLEOTIDE SEQUENCE [LARGE SCALE GENOMIC DNA]</scope>
    <source>
        <strain evidence="8 9">3A-2</strain>
    </source>
</reference>
<dbReference type="InterPro" id="IPR008011">
    <property type="entry name" value="Complex1_LYR_dom"/>
</dbReference>
<dbReference type="CDD" id="cd20262">
    <property type="entry name" value="Complex1_LYR_LYRM2"/>
    <property type="match status" value="1"/>
</dbReference>
<dbReference type="PANTHER" id="PTHR13675:SF0">
    <property type="entry name" value="LYR MOTIF-CONTAINING PROTEIN 2"/>
    <property type="match status" value="1"/>
</dbReference>
<accession>A0A8E2DVD3</accession>
<keyword evidence="4" id="KW-0496">Mitochondrion</keyword>
<evidence type="ECO:0000256" key="4">
    <source>
        <dbReference type="ARBA" id="ARBA00023128"/>
    </source>
</evidence>
<dbReference type="GO" id="GO:0005739">
    <property type="term" value="C:mitochondrion"/>
    <property type="evidence" value="ECO:0007669"/>
    <property type="project" value="UniProtKB-SubCell"/>
</dbReference>